<evidence type="ECO:0008006" key="2">
    <source>
        <dbReference type="Google" id="ProtNLM"/>
    </source>
</evidence>
<accession>A0A0F8ZPC5</accession>
<proteinExistence type="predicted"/>
<dbReference type="EMBL" id="LAZR01059226">
    <property type="protein sequence ID" value="KKK68249.1"/>
    <property type="molecule type" value="Genomic_DNA"/>
</dbReference>
<reference evidence="1" key="1">
    <citation type="journal article" date="2015" name="Nature">
        <title>Complex archaea that bridge the gap between prokaryotes and eukaryotes.</title>
        <authorList>
            <person name="Spang A."/>
            <person name="Saw J.H."/>
            <person name="Jorgensen S.L."/>
            <person name="Zaremba-Niedzwiedzka K."/>
            <person name="Martijn J."/>
            <person name="Lind A.E."/>
            <person name="van Eijk R."/>
            <person name="Schleper C."/>
            <person name="Guy L."/>
            <person name="Ettema T.J."/>
        </authorList>
    </citation>
    <scope>NUCLEOTIDE SEQUENCE</scope>
</reference>
<sequence>MSRALAEWVMAPTEMKSTPVLDKGTIYINGFGSPMNQPGQHIVVDSLPVARAKLDTDGDGRFTKKEVDERT</sequence>
<gene>
    <name evidence="1" type="ORF">LCGC14_2945990</name>
</gene>
<organism evidence="1">
    <name type="scientific">marine sediment metagenome</name>
    <dbReference type="NCBI Taxonomy" id="412755"/>
    <lineage>
        <taxon>unclassified sequences</taxon>
        <taxon>metagenomes</taxon>
        <taxon>ecological metagenomes</taxon>
    </lineage>
</organism>
<feature type="non-terminal residue" evidence="1">
    <location>
        <position position="71"/>
    </location>
</feature>
<comment type="caution">
    <text evidence="1">The sequence shown here is derived from an EMBL/GenBank/DDBJ whole genome shotgun (WGS) entry which is preliminary data.</text>
</comment>
<dbReference type="AlphaFoldDB" id="A0A0F8ZPC5"/>
<protein>
    <recommendedName>
        <fullName evidence="2">EF-hand domain-containing protein</fullName>
    </recommendedName>
</protein>
<name>A0A0F8ZPC5_9ZZZZ</name>
<evidence type="ECO:0000313" key="1">
    <source>
        <dbReference type="EMBL" id="KKK68249.1"/>
    </source>
</evidence>